<sequence>MENNDNNIDLGNETDFNPSGPAMTENNSTHSAEAQNSKTELPPTPSRDNSKLKPTTPNASQDNSDLPSFSNIEKHTPNATLNPPNPRKRAREAKSVLSKPFKSPLKYPATPKTTPVTSRVTNHASDELKSSDEVSSDPVSSPSRPSPRVIKRAKKVFRSPISSGGKVQSDPEVARLLSERLVLEKDVRNLQEQLTTAETAKKVESKNEDKDLEALVYKWRGVAQRAAQVLYQPMAERIRLAGGVMQKYTIQEGEDRGEVEETRTEFTMGMFLHQFGVPLDLIAYDEEFEDWKN</sequence>
<proteinExistence type="inferred from homology"/>
<protein>
    <submittedName>
        <fullName evidence="8">Recombination mediator Sfr1</fullName>
    </submittedName>
</protein>
<dbReference type="GO" id="GO:0006310">
    <property type="term" value="P:DNA recombination"/>
    <property type="evidence" value="ECO:0007669"/>
    <property type="project" value="TreeGrafter"/>
</dbReference>
<evidence type="ECO:0000313" key="8">
    <source>
        <dbReference type="EMBL" id="WBW71072.1"/>
    </source>
</evidence>
<dbReference type="Pfam" id="PF10376">
    <property type="entry name" value="Mei5"/>
    <property type="match status" value="1"/>
</dbReference>
<evidence type="ECO:0000313" key="9">
    <source>
        <dbReference type="Proteomes" id="UP001212411"/>
    </source>
</evidence>
<keyword evidence="6" id="KW-0175">Coiled coil</keyword>
<keyword evidence="9" id="KW-1185">Reference proteome</keyword>
<feature type="compositionally biased region" description="Polar residues" evidence="7">
    <location>
        <begin position="111"/>
        <end position="123"/>
    </location>
</feature>
<dbReference type="KEGG" id="som:SOMG_00866"/>
<feature type="compositionally biased region" description="Low complexity" evidence="7">
    <location>
        <begin position="136"/>
        <end position="148"/>
    </location>
</feature>
<dbReference type="PANTHER" id="PTHR28527">
    <property type="entry name" value="MATING-TYPE SWITCHING PROTEIN SWI2-RELATED"/>
    <property type="match status" value="1"/>
</dbReference>
<dbReference type="Proteomes" id="UP001212411">
    <property type="component" value="Chromosome 1"/>
</dbReference>
<feature type="region of interest" description="Disordered" evidence="7">
    <location>
        <begin position="1"/>
        <end position="168"/>
    </location>
</feature>
<evidence type="ECO:0000256" key="5">
    <source>
        <dbReference type="ARBA" id="ARBA00023242"/>
    </source>
</evidence>
<dbReference type="GO" id="GO:0006281">
    <property type="term" value="P:DNA repair"/>
    <property type="evidence" value="ECO:0007669"/>
    <property type="project" value="UniProtKB-KW"/>
</dbReference>
<feature type="compositionally biased region" description="Polar residues" evidence="7">
    <location>
        <begin position="24"/>
        <end position="39"/>
    </location>
</feature>
<dbReference type="AlphaFoldDB" id="A0AAF0ATX5"/>
<evidence type="ECO:0000256" key="6">
    <source>
        <dbReference type="SAM" id="Coils"/>
    </source>
</evidence>
<dbReference type="Gene3D" id="6.10.140.1020">
    <property type="match status" value="1"/>
</dbReference>
<dbReference type="InterPro" id="IPR018468">
    <property type="entry name" value="SFR1/Mei5"/>
</dbReference>
<dbReference type="RefSeq" id="XP_056035315.1">
    <property type="nucleotide sequence ID" value="XM_056179659.1"/>
</dbReference>
<feature type="compositionally biased region" description="Polar residues" evidence="7">
    <location>
        <begin position="52"/>
        <end position="82"/>
    </location>
</feature>
<dbReference type="PANTHER" id="PTHR28527:SF1">
    <property type="entry name" value="SWI5-DEPENDENT RECOMBINATION DNA REPAIR PROTEIN 1"/>
    <property type="match status" value="1"/>
</dbReference>
<evidence type="ECO:0000256" key="3">
    <source>
        <dbReference type="ARBA" id="ARBA00022763"/>
    </source>
</evidence>
<feature type="compositionally biased region" description="Polar residues" evidence="7">
    <location>
        <begin position="1"/>
        <end position="17"/>
    </location>
</feature>
<comment type="similarity">
    <text evidence="2">Belongs to the SFR1/MEI5 family.</text>
</comment>
<evidence type="ECO:0000256" key="7">
    <source>
        <dbReference type="SAM" id="MobiDB-lite"/>
    </source>
</evidence>
<keyword evidence="3" id="KW-0227">DNA damage</keyword>
<gene>
    <name evidence="8" type="primary">sfr1</name>
    <name evidence="8" type="ORF">SOMG_00866</name>
</gene>
<feature type="coiled-coil region" evidence="6">
    <location>
        <begin position="173"/>
        <end position="207"/>
    </location>
</feature>
<accession>A0AAF0ATX5</accession>
<name>A0AAF0ATX5_9SCHI</name>
<evidence type="ECO:0000256" key="4">
    <source>
        <dbReference type="ARBA" id="ARBA00023204"/>
    </source>
</evidence>
<reference evidence="8 9" key="1">
    <citation type="journal article" date="2023" name="G3 (Bethesda)">
        <title>A high-quality reference genome for the fission yeast Schizosaccharomyces osmophilus.</title>
        <authorList>
            <person name="Jia G.S."/>
            <person name="Zhang W.C."/>
            <person name="Liang Y."/>
            <person name="Liu X.H."/>
            <person name="Rhind N."/>
            <person name="Pidoux A."/>
            <person name="Brysch-Herzberg M."/>
            <person name="Du L.L."/>
        </authorList>
    </citation>
    <scope>NUCLEOTIDE SEQUENCE [LARGE SCALE GENOMIC DNA]</scope>
    <source>
        <strain evidence="8 9">CBS 15793</strain>
    </source>
</reference>
<keyword evidence="5" id="KW-0539">Nucleus</keyword>
<dbReference type="EMBL" id="CP115611">
    <property type="protein sequence ID" value="WBW71072.1"/>
    <property type="molecule type" value="Genomic_DNA"/>
</dbReference>
<organism evidence="8 9">
    <name type="scientific">Schizosaccharomyces osmophilus</name>
    <dbReference type="NCBI Taxonomy" id="2545709"/>
    <lineage>
        <taxon>Eukaryota</taxon>
        <taxon>Fungi</taxon>
        <taxon>Dikarya</taxon>
        <taxon>Ascomycota</taxon>
        <taxon>Taphrinomycotina</taxon>
        <taxon>Schizosaccharomycetes</taxon>
        <taxon>Schizosaccharomycetales</taxon>
        <taxon>Schizosaccharomycetaceae</taxon>
        <taxon>Schizosaccharomyces</taxon>
    </lineage>
</organism>
<dbReference type="GeneID" id="80874348"/>
<comment type="subcellular location">
    <subcellularLocation>
        <location evidence="1">Nucleus</location>
    </subcellularLocation>
</comment>
<dbReference type="GO" id="GO:0005634">
    <property type="term" value="C:nucleus"/>
    <property type="evidence" value="ECO:0007669"/>
    <property type="project" value="UniProtKB-SubCell"/>
</dbReference>
<evidence type="ECO:0000256" key="2">
    <source>
        <dbReference type="ARBA" id="ARBA00008729"/>
    </source>
</evidence>
<evidence type="ECO:0000256" key="1">
    <source>
        <dbReference type="ARBA" id="ARBA00004123"/>
    </source>
</evidence>
<keyword evidence="4" id="KW-0234">DNA repair</keyword>